<evidence type="ECO:0000313" key="2">
    <source>
        <dbReference type="Proteomes" id="UP001153709"/>
    </source>
</evidence>
<accession>A0A9N9T5I8</accession>
<name>A0A9N9T5I8_DIABA</name>
<gene>
    <name evidence="1" type="ORF">DIABBA_LOCUS9199</name>
</gene>
<protein>
    <submittedName>
        <fullName evidence="1">Uncharacterized protein</fullName>
    </submittedName>
</protein>
<dbReference type="AlphaFoldDB" id="A0A9N9T5I8"/>
<dbReference type="Gene3D" id="3.40.220.10">
    <property type="entry name" value="Leucine Aminopeptidase, subunit E, domain 1"/>
    <property type="match status" value="1"/>
</dbReference>
<reference evidence="1" key="1">
    <citation type="submission" date="2022-01" db="EMBL/GenBank/DDBJ databases">
        <authorList>
            <person name="King R."/>
        </authorList>
    </citation>
    <scope>NUCLEOTIDE SEQUENCE</scope>
</reference>
<dbReference type="OrthoDB" id="2155246at2759"/>
<dbReference type="Proteomes" id="UP001153709">
    <property type="component" value="Chromosome 6"/>
</dbReference>
<organism evidence="1 2">
    <name type="scientific">Diabrotica balteata</name>
    <name type="common">Banded cucumber beetle</name>
    <dbReference type="NCBI Taxonomy" id="107213"/>
    <lineage>
        <taxon>Eukaryota</taxon>
        <taxon>Metazoa</taxon>
        <taxon>Ecdysozoa</taxon>
        <taxon>Arthropoda</taxon>
        <taxon>Hexapoda</taxon>
        <taxon>Insecta</taxon>
        <taxon>Pterygota</taxon>
        <taxon>Neoptera</taxon>
        <taxon>Endopterygota</taxon>
        <taxon>Coleoptera</taxon>
        <taxon>Polyphaga</taxon>
        <taxon>Cucujiformia</taxon>
        <taxon>Chrysomeloidea</taxon>
        <taxon>Chrysomelidae</taxon>
        <taxon>Galerucinae</taxon>
        <taxon>Diabroticina</taxon>
        <taxon>Diabroticites</taxon>
        <taxon>Diabrotica</taxon>
    </lineage>
</organism>
<dbReference type="EMBL" id="OU898281">
    <property type="protein sequence ID" value="CAG9836079.1"/>
    <property type="molecule type" value="Genomic_DNA"/>
</dbReference>
<proteinExistence type="predicted"/>
<evidence type="ECO:0000313" key="1">
    <source>
        <dbReference type="EMBL" id="CAG9836079.1"/>
    </source>
</evidence>
<keyword evidence="2" id="KW-1185">Reference proteome</keyword>
<dbReference type="InterPro" id="IPR043472">
    <property type="entry name" value="Macro_dom-like"/>
</dbReference>
<sequence>MSNYAERKSVRFGVNTEVQLDLFNIPGNVSTAHCVVQDLEMTKEISYAFYKKFGILDELKNQQPKVGKVLRLENGP</sequence>